<dbReference type="Gene3D" id="3.30.750.24">
    <property type="entry name" value="STAS domain"/>
    <property type="match status" value="1"/>
</dbReference>
<keyword evidence="3" id="KW-1185">Reference proteome</keyword>
<name>A0A1C3ELU3_9PLAN</name>
<dbReference type="Pfam" id="PF01740">
    <property type="entry name" value="STAS"/>
    <property type="match status" value="1"/>
</dbReference>
<dbReference type="InterPro" id="IPR036513">
    <property type="entry name" value="STAS_dom_sf"/>
</dbReference>
<gene>
    <name evidence="2" type="ORF">A6X21_17625</name>
</gene>
<dbReference type="AlphaFoldDB" id="A0A1C3ELU3"/>
<dbReference type="PANTHER" id="PTHR33495">
    <property type="entry name" value="ANTI-SIGMA FACTOR ANTAGONIST TM_1081-RELATED-RELATED"/>
    <property type="match status" value="1"/>
</dbReference>
<dbReference type="PROSITE" id="PS50801">
    <property type="entry name" value="STAS"/>
    <property type="match status" value="1"/>
</dbReference>
<dbReference type="CDD" id="cd07043">
    <property type="entry name" value="STAS_anti-anti-sigma_factors"/>
    <property type="match status" value="1"/>
</dbReference>
<dbReference type="Proteomes" id="UP000094828">
    <property type="component" value="Unassembled WGS sequence"/>
</dbReference>
<dbReference type="EMBL" id="LYDR01000043">
    <property type="protein sequence ID" value="ODA34190.1"/>
    <property type="molecule type" value="Genomic_DNA"/>
</dbReference>
<evidence type="ECO:0000313" key="2">
    <source>
        <dbReference type="EMBL" id="ODA34190.1"/>
    </source>
</evidence>
<proteinExistence type="predicted"/>
<feature type="domain" description="STAS" evidence="1">
    <location>
        <begin position="45"/>
        <end position="158"/>
    </location>
</feature>
<organism evidence="2 3">
    <name type="scientific">Planctopirus hydrillae</name>
    <dbReference type="NCBI Taxonomy" id="1841610"/>
    <lineage>
        <taxon>Bacteria</taxon>
        <taxon>Pseudomonadati</taxon>
        <taxon>Planctomycetota</taxon>
        <taxon>Planctomycetia</taxon>
        <taxon>Planctomycetales</taxon>
        <taxon>Planctomycetaceae</taxon>
        <taxon>Planctopirus</taxon>
    </lineage>
</organism>
<reference evidence="2 3" key="1">
    <citation type="submission" date="2016-05" db="EMBL/GenBank/DDBJ databases">
        <title>Genomic and physiological characterization of Planctopirus sp. isolated from fresh water lake.</title>
        <authorList>
            <person name="Subhash Y."/>
            <person name="Ramana C."/>
        </authorList>
    </citation>
    <scope>NUCLEOTIDE SEQUENCE [LARGE SCALE GENOMIC DNA]</scope>
    <source>
        <strain evidence="2 3">JC280</strain>
    </source>
</reference>
<dbReference type="InterPro" id="IPR002645">
    <property type="entry name" value="STAS_dom"/>
</dbReference>
<evidence type="ECO:0000259" key="1">
    <source>
        <dbReference type="PROSITE" id="PS50801"/>
    </source>
</evidence>
<comment type="caution">
    <text evidence="2">The sequence shown here is derived from an EMBL/GenBank/DDBJ whole genome shotgun (WGS) entry which is preliminary data.</text>
</comment>
<dbReference type="SUPFAM" id="SSF52091">
    <property type="entry name" value="SpoIIaa-like"/>
    <property type="match status" value="1"/>
</dbReference>
<dbReference type="STRING" id="1841610.A6X21_17625"/>
<dbReference type="GO" id="GO:0043856">
    <property type="term" value="F:anti-sigma factor antagonist activity"/>
    <property type="evidence" value="ECO:0007669"/>
    <property type="project" value="TreeGrafter"/>
</dbReference>
<protein>
    <recommendedName>
        <fullName evidence="1">STAS domain-containing protein</fullName>
    </recommendedName>
</protein>
<accession>A0A1C3ELU3</accession>
<sequence>MLPSELRVVHQANLFLTEGVLRVYVSGIFLWEGLMFTPAPVVPASYFEMRKQGTVLRLHLKKSVSSLSDERILDEVDTVVASLKEHVPDAVVVDLSSAPYFGSCLLEVLRHIHEEAGRQGAKMVLYGASPIAREVLEISHFNRLIPLVSTEDQALKSLVA</sequence>
<evidence type="ECO:0000313" key="3">
    <source>
        <dbReference type="Proteomes" id="UP000094828"/>
    </source>
</evidence>